<evidence type="ECO:0000256" key="1">
    <source>
        <dbReference type="SAM" id="MobiDB-lite"/>
    </source>
</evidence>
<dbReference type="Proteomes" id="UP000053989">
    <property type="component" value="Unassembled WGS sequence"/>
</dbReference>
<protein>
    <submittedName>
        <fullName evidence="2">Uncharacterized protein</fullName>
    </submittedName>
</protein>
<reference evidence="3" key="2">
    <citation type="submission" date="2015-01" db="EMBL/GenBank/DDBJ databases">
        <title>Evolutionary Origins and Diversification of the Mycorrhizal Mutualists.</title>
        <authorList>
            <consortium name="DOE Joint Genome Institute"/>
            <consortium name="Mycorrhizal Genomics Consortium"/>
            <person name="Kohler A."/>
            <person name="Kuo A."/>
            <person name="Nagy L.G."/>
            <person name="Floudas D."/>
            <person name="Copeland A."/>
            <person name="Barry K.W."/>
            <person name="Cichocki N."/>
            <person name="Veneault-Fourrey C."/>
            <person name="LaButti K."/>
            <person name="Lindquist E.A."/>
            <person name="Lipzen A."/>
            <person name="Lundell T."/>
            <person name="Morin E."/>
            <person name="Murat C."/>
            <person name="Riley R."/>
            <person name="Ohm R."/>
            <person name="Sun H."/>
            <person name="Tunlid A."/>
            <person name="Henrissat B."/>
            <person name="Grigoriev I.V."/>
            <person name="Hibbett D.S."/>
            <person name="Martin F."/>
        </authorList>
    </citation>
    <scope>NUCLEOTIDE SEQUENCE [LARGE SCALE GENOMIC DNA]</scope>
    <source>
        <strain evidence="3">Foug A</strain>
    </source>
</reference>
<evidence type="ECO:0000313" key="2">
    <source>
        <dbReference type="EMBL" id="KIM64856.1"/>
    </source>
</evidence>
<dbReference type="InParanoid" id="A0A0C3EA34"/>
<accession>A0A0C3EA34</accession>
<evidence type="ECO:0000313" key="3">
    <source>
        <dbReference type="Proteomes" id="UP000053989"/>
    </source>
</evidence>
<gene>
    <name evidence="2" type="ORF">SCLCIDRAFT_1212951</name>
</gene>
<reference evidence="2 3" key="1">
    <citation type="submission" date="2014-04" db="EMBL/GenBank/DDBJ databases">
        <authorList>
            <consortium name="DOE Joint Genome Institute"/>
            <person name="Kuo A."/>
            <person name="Kohler A."/>
            <person name="Nagy L.G."/>
            <person name="Floudas D."/>
            <person name="Copeland A."/>
            <person name="Barry K.W."/>
            <person name="Cichocki N."/>
            <person name="Veneault-Fourrey C."/>
            <person name="LaButti K."/>
            <person name="Lindquist E.A."/>
            <person name="Lipzen A."/>
            <person name="Lundell T."/>
            <person name="Morin E."/>
            <person name="Murat C."/>
            <person name="Sun H."/>
            <person name="Tunlid A."/>
            <person name="Henrissat B."/>
            <person name="Grigoriev I.V."/>
            <person name="Hibbett D.S."/>
            <person name="Martin F."/>
            <person name="Nordberg H.P."/>
            <person name="Cantor M.N."/>
            <person name="Hua S.X."/>
        </authorList>
    </citation>
    <scope>NUCLEOTIDE SEQUENCE [LARGE SCALE GENOMIC DNA]</scope>
    <source>
        <strain evidence="2 3">Foug A</strain>
    </source>
</reference>
<organism evidence="2 3">
    <name type="scientific">Scleroderma citrinum Foug A</name>
    <dbReference type="NCBI Taxonomy" id="1036808"/>
    <lineage>
        <taxon>Eukaryota</taxon>
        <taxon>Fungi</taxon>
        <taxon>Dikarya</taxon>
        <taxon>Basidiomycota</taxon>
        <taxon>Agaricomycotina</taxon>
        <taxon>Agaricomycetes</taxon>
        <taxon>Agaricomycetidae</taxon>
        <taxon>Boletales</taxon>
        <taxon>Sclerodermatineae</taxon>
        <taxon>Sclerodermataceae</taxon>
        <taxon>Scleroderma</taxon>
    </lineage>
</organism>
<proteinExistence type="predicted"/>
<keyword evidence="3" id="KW-1185">Reference proteome</keyword>
<name>A0A0C3EA34_9AGAM</name>
<feature type="region of interest" description="Disordered" evidence="1">
    <location>
        <begin position="50"/>
        <end position="76"/>
    </location>
</feature>
<dbReference type="AlphaFoldDB" id="A0A0C3EA34"/>
<dbReference type="HOGENOM" id="CLU_2655897_0_0_1"/>
<dbReference type="EMBL" id="KN822026">
    <property type="protein sequence ID" value="KIM64856.1"/>
    <property type="molecule type" value="Genomic_DNA"/>
</dbReference>
<sequence length="76" mass="8807">MLQCCTSSEQGGVFDDITGMVSVMRRRRHITGQAVRYKRFRGRWLALVDPTESPTDEMPSPQTQRRTLRPIAMPWL</sequence>